<dbReference type="RefSeq" id="WP_138361426.1">
    <property type="nucleotide sequence ID" value="NZ_JBCIVH010000008.1"/>
</dbReference>
<dbReference type="InterPro" id="IPR037294">
    <property type="entry name" value="ABC_BtuC-like"/>
</dbReference>
<dbReference type="FunFam" id="1.10.3470.10:FF:000001">
    <property type="entry name" value="Vitamin B12 ABC transporter permease BtuC"/>
    <property type="match status" value="1"/>
</dbReference>
<keyword evidence="10" id="KW-1185">Reference proteome</keyword>
<feature type="transmembrane region" description="Helical" evidence="8">
    <location>
        <begin position="55"/>
        <end position="77"/>
    </location>
</feature>
<evidence type="ECO:0000256" key="5">
    <source>
        <dbReference type="ARBA" id="ARBA00022692"/>
    </source>
</evidence>
<keyword evidence="3" id="KW-0813">Transport</keyword>
<feature type="transmembrane region" description="Helical" evidence="8">
    <location>
        <begin position="89"/>
        <end position="107"/>
    </location>
</feature>
<name>A0A5R9LGV7_9ENTR</name>
<evidence type="ECO:0000313" key="9">
    <source>
        <dbReference type="EMBL" id="TLV16147.1"/>
    </source>
</evidence>
<sequence length="328" mass="34508">MKPISLSFTLVAAALVTLGIAFLTGPWDLTPARLCELLFSSSHANARDSIVFWQIRVPRIAAALIIGASLSAAGTAYQGIFRNPLVSPDILGVAAGAGLGACFAIWWGGPAWFIQLCAFFGGLAVVGGVILIARTATRHEPVLTLVLVGIALGTLCGAGISLIKIIADPYTQLPSITFWLLGGLSDITLGDLTFAAPLMVIGCLPLWLLRWRLNMLTLSDDEARALGMNIARLRLIIVLCATLVTASAVAIAGIIGWVGLIVPHIGRLLTGSNHQRLLPVAMALGTILLLLTDTLARSVSTTEIPLGILTSFIGAPFFLALLLHRSPL</sequence>
<dbReference type="AlphaFoldDB" id="A0A5R9LGV7"/>
<evidence type="ECO:0000256" key="8">
    <source>
        <dbReference type="SAM" id="Phobius"/>
    </source>
</evidence>
<evidence type="ECO:0000256" key="2">
    <source>
        <dbReference type="ARBA" id="ARBA00007935"/>
    </source>
</evidence>
<dbReference type="GO" id="GO:0033214">
    <property type="term" value="P:siderophore-iron import into cell"/>
    <property type="evidence" value="ECO:0007669"/>
    <property type="project" value="TreeGrafter"/>
</dbReference>
<dbReference type="GO" id="GO:0022857">
    <property type="term" value="F:transmembrane transporter activity"/>
    <property type="evidence" value="ECO:0007669"/>
    <property type="project" value="InterPro"/>
</dbReference>
<feature type="transmembrane region" description="Helical" evidence="8">
    <location>
        <begin position="187"/>
        <end position="209"/>
    </location>
</feature>
<gene>
    <name evidence="9" type="ORF">FE839_14040</name>
</gene>
<dbReference type="SUPFAM" id="SSF81345">
    <property type="entry name" value="ABC transporter involved in vitamin B12 uptake, BtuC"/>
    <property type="match status" value="1"/>
</dbReference>
<evidence type="ECO:0000256" key="4">
    <source>
        <dbReference type="ARBA" id="ARBA00022475"/>
    </source>
</evidence>
<comment type="similarity">
    <text evidence="2">Belongs to the binding-protein-dependent transport system permease family. FecCD subfamily.</text>
</comment>
<dbReference type="InterPro" id="IPR000522">
    <property type="entry name" value="ABC_transptr_permease_BtuC"/>
</dbReference>
<dbReference type="PANTHER" id="PTHR30472:SF70">
    <property type="entry name" value="MOLYBDATE IMPORT SYSTEM PERMEASE PROTEIN MOLB"/>
    <property type="match status" value="1"/>
</dbReference>
<feature type="transmembrane region" description="Helical" evidence="8">
    <location>
        <begin position="113"/>
        <end position="133"/>
    </location>
</feature>
<keyword evidence="5 8" id="KW-0812">Transmembrane</keyword>
<comment type="caution">
    <text evidence="9">The sequence shown here is derived from an EMBL/GenBank/DDBJ whole genome shotgun (WGS) entry which is preliminary data.</text>
</comment>
<dbReference type="EMBL" id="VCHQ01000017">
    <property type="protein sequence ID" value="TLV16147.1"/>
    <property type="molecule type" value="Genomic_DNA"/>
</dbReference>
<feature type="transmembrane region" description="Helical" evidence="8">
    <location>
        <begin position="304"/>
        <end position="323"/>
    </location>
</feature>
<evidence type="ECO:0000256" key="3">
    <source>
        <dbReference type="ARBA" id="ARBA00022448"/>
    </source>
</evidence>
<evidence type="ECO:0000313" key="10">
    <source>
        <dbReference type="Proteomes" id="UP000307430"/>
    </source>
</evidence>
<feature type="transmembrane region" description="Helical" evidence="8">
    <location>
        <begin position="274"/>
        <end position="292"/>
    </location>
</feature>
<keyword evidence="7 8" id="KW-0472">Membrane</keyword>
<dbReference type="Gene3D" id="1.10.3470.10">
    <property type="entry name" value="ABC transporter involved in vitamin B12 uptake, BtuC"/>
    <property type="match status" value="1"/>
</dbReference>
<dbReference type="GO" id="GO:0005886">
    <property type="term" value="C:plasma membrane"/>
    <property type="evidence" value="ECO:0007669"/>
    <property type="project" value="UniProtKB-SubCell"/>
</dbReference>
<feature type="transmembrane region" description="Helical" evidence="8">
    <location>
        <begin position="145"/>
        <end position="167"/>
    </location>
</feature>
<dbReference type="Proteomes" id="UP000307430">
    <property type="component" value="Unassembled WGS sequence"/>
</dbReference>
<evidence type="ECO:0000256" key="6">
    <source>
        <dbReference type="ARBA" id="ARBA00022989"/>
    </source>
</evidence>
<dbReference type="Pfam" id="PF01032">
    <property type="entry name" value="FecCD"/>
    <property type="match status" value="1"/>
</dbReference>
<proteinExistence type="inferred from homology"/>
<organism evidence="9 10">
    <name type="scientific">Klebsiella indica</name>
    <dbReference type="NCBI Taxonomy" id="2582917"/>
    <lineage>
        <taxon>Bacteria</taxon>
        <taxon>Pseudomonadati</taxon>
        <taxon>Pseudomonadota</taxon>
        <taxon>Gammaproteobacteria</taxon>
        <taxon>Enterobacterales</taxon>
        <taxon>Enterobacteriaceae</taxon>
        <taxon>Klebsiella/Raoultella group</taxon>
        <taxon>Klebsiella</taxon>
    </lineage>
</organism>
<keyword evidence="4" id="KW-1003">Cell membrane</keyword>
<protein>
    <submittedName>
        <fullName evidence="9">Iron ABC transporter permease</fullName>
    </submittedName>
</protein>
<feature type="transmembrane region" description="Helical" evidence="8">
    <location>
        <begin position="235"/>
        <end position="262"/>
    </location>
</feature>
<keyword evidence="6 8" id="KW-1133">Transmembrane helix</keyword>
<reference evidence="9 10" key="1">
    <citation type="submission" date="2019-05" db="EMBL/GenBank/DDBJ databases">
        <title>Genome sequence of Klebsiella sp strain TOUT106.</title>
        <authorList>
            <person name="Rahi P."/>
            <person name="Chaudhari D."/>
        </authorList>
    </citation>
    <scope>NUCLEOTIDE SEQUENCE [LARGE SCALE GENOMIC DNA]</scope>
    <source>
        <strain evidence="9 10">TOUT106</strain>
    </source>
</reference>
<evidence type="ECO:0000256" key="1">
    <source>
        <dbReference type="ARBA" id="ARBA00004651"/>
    </source>
</evidence>
<dbReference type="PANTHER" id="PTHR30472">
    <property type="entry name" value="FERRIC ENTEROBACTIN TRANSPORT SYSTEM PERMEASE PROTEIN"/>
    <property type="match status" value="1"/>
</dbReference>
<comment type="subcellular location">
    <subcellularLocation>
        <location evidence="1">Cell membrane</location>
        <topology evidence="1">Multi-pass membrane protein</topology>
    </subcellularLocation>
</comment>
<accession>A0A5R9LGV7</accession>
<dbReference type="CDD" id="cd06550">
    <property type="entry name" value="TM_ABC_iron-siderophores_like"/>
    <property type="match status" value="1"/>
</dbReference>
<evidence type="ECO:0000256" key="7">
    <source>
        <dbReference type="ARBA" id="ARBA00023136"/>
    </source>
</evidence>